<keyword evidence="1" id="KW-0732">Signal</keyword>
<gene>
    <name evidence="2" type="ORF">C2G38_2060904</name>
</gene>
<name>A0A397W3J3_9GLOM</name>
<dbReference type="AlphaFoldDB" id="A0A397W3J3"/>
<reference evidence="2 3" key="1">
    <citation type="submission" date="2018-06" db="EMBL/GenBank/DDBJ databases">
        <title>Comparative genomics reveals the genomic features of Rhizophagus irregularis, R. cerebriforme, R. diaphanum and Gigaspora rosea, and their symbiotic lifestyle signature.</title>
        <authorList>
            <person name="Morin E."/>
            <person name="San Clemente H."/>
            <person name="Chen E.C.H."/>
            <person name="De La Providencia I."/>
            <person name="Hainaut M."/>
            <person name="Kuo A."/>
            <person name="Kohler A."/>
            <person name="Murat C."/>
            <person name="Tang N."/>
            <person name="Roy S."/>
            <person name="Loubradou J."/>
            <person name="Henrissat B."/>
            <person name="Grigoriev I.V."/>
            <person name="Corradi N."/>
            <person name="Roux C."/>
            <person name="Martin F.M."/>
        </authorList>
    </citation>
    <scope>NUCLEOTIDE SEQUENCE [LARGE SCALE GENOMIC DNA]</scope>
    <source>
        <strain evidence="2 3">DAOM 194757</strain>
    </source>
</reference>
<evidence type="ECO:0000313" key="3">
    <source>
        <dbReference type="Proteomes" id="UP000266673"/>
    </source>
</evidence>
<evidence type="ECO:0000313" key="2">
    <source>
        <dbReference type="EMBL" id="RIB27869.1"/>
    </source>
</evidence>
<organism evidence="2 3">
    <name type="scientific">Gigaspora rosea</name>
    <dbReference type="NCBI Taxonomy" id="44941"/>
    <lineage>
        <taxon>Eukaryota</taxon>
        <taxon>Fungi</taxon>
        <taxon>Fungi incertae sedis</taxon>
        <taxon>Mucoromycota</taxon>
        <taxon>Glomeromycotina</taxon>
        <taxon>Glomeromycetes</taxon>
        <taxon>Diversisporales</taxon>
        <taxon>Gigasporaceae</taxon>
        <taxon>Gigaspora</taxon>
    </lineage>
</organism>
<sequence length="158" mass="17266">MKNFIFAFILFALLLTVNAAPFKLNKRAITFGTCKTASPTTGPVDLLDVKIGNDPPVSGKNESFDVSGTMTRLNITEMTFVMIKYYDTEGRLIDAYAQFFTEPIKAGTNFTISVPDVPTPNLPDKYEIRVTIEACIDDEPICLNYVFACASANVGGSS</sequence>
<evidence type="ECO:0000256" key="1">
    <source>
        <dbReference type="SAM" id="SignalP"/>
    </source>
</evidence>
<protein>
    <recommendedName>
        <fullName evidence="4">Phosphatidylglycerol/phosphatidylinositol transfer protein</fullName>
    </recommendedName>
</protein>
<evidence type="ECO:0008006" key="4">
    <source>
        <dbReference type="Google" id="ProtNLM"/>
    </source>
</evidence>
<dbReference type="Proteomes" id="UP000266673">
    <property type="component" value="Unassembled WGS sequence"/>
</dbReference>
<dbReference type="OrthoDB" id="2315521at2759"/>
<comment type="caution">
    <text evidence="2">The sequence shown here is derived from an EMBL/GenBank/DDBJ whole genome shotgun (WGS) entry which is preliminary data.</text>
</comment>
<feature type="chain" id="PRO_5017374199" description="Phosphatidylglycerol/phosphatidylinositol transfer protein" evidence="1">
    <location>
        <begin position="20"/>
        <end position="158"/>
    </location>
</feature>
<accession>A0A397W3J3</accession>
<feature type="signal peptide" evidence="1">
    <location>
        <begin position="1"/>
        <end position="19"/>
    </location>
</feature>
<dbReference type="EMBL" id="QKWP01000085">
    <property type="protein sequence ID" value="RIB27869.1"/>
    <property type="molecule type" value="Genomic_DNA"/>
</dbReference>
<keyword evidence="3" id="KW-1185">Reference proteome</keyword>
<proteinExistence type="predicted"/>